<sequence length="610" mass="72839">MIPFFPRIYEDELFYSVLARYHRYSGNVKSIKTMRDLYGENIIRVYSHIDRKLKRLHEQVKIFDIPILEELIAKHTFYFYYTNFKGEEIKRRLKEVILNGEECGVVRLIGMKYNRYFKYCSHCIREDIEKYGETYWHLQHQIFGVHVCLKHNTILCNSDVYWNNYSKKRGLFEIQGATLENCPVDRKSTVFCKNTKQKLVIIAKELLKVSRGDCNINADDLSRIYRYLLFKKGYMKGKFVNSKKFYHDFIKYYGEEVLELLNLNFDSKKRTNWVISIVKKGRRVFSPLQHILIIVFLGEKINTISQYRSLEESLFGEGPYPCLNPFTKHYLEYKIDTFELKLNQGNHIGVFTCNCGFTFSCLLKDYNEKKQFIIHQIIGMNKEWNNYFELLMSGGLKQETLYHLDKEVIMLLQKKYLLYRQGKKRMLSCKPSSEKLEQYRKQWLEYREIYSDFSVDKLRALAGGVYIFLYRHDREWLYENTIYKKRSIPQINNWIEVDKNLLVDVQGAIRKIKNDHEYPIRVTKHSIGRELSRSLGEYTLKNCPLTAEFLLLNVESVEQFQIRRIYWAIEKLISKNEPVLKSKVKKLARLSDNISKKASDELSKIIDNNF</sequence>
<dbReference type="AlphaFoldDB" id="A0A4U3AGE5"/>
<reference evidence="3 4" key="1">
    <citation type="journal article" date="2019" name="Environ. Microbiol.">
        <title>An active ?-lactamase is a part of an orchestrated cell wall stress resistance network of Bacillus subtilis and related rhizosphere species.</title>
        <authorList>
            <person name="Bucher T."/>
            <person name="Keren-Paz A."/>
            <person name="Hausser J."/>
            <person name="Olender T."/>
            <person name="Cytryn E."/>
            <person name="Kolodkin-Gal I."/>
        </authorList>
    </citation>
    <scope>NUCLEOTIDE SEQUENCE [LARGE SCALE GENOMIC DNA]</scope>
    <source>
        <strain evidence="3 4">I186</strain>
    </source>
</reference>
<dbReference type="Proteomes" id="UP000305524">
    <property type="component" value="Unassembled WGS sequence"/>
</dbReference>
<evidence type="ECO:0000313" key="3">
    <source>
        <dbReference type="EMBL" id="TKI86642.1"/>
    </source>
</evidence>
<proteinExistence type="predicted"/>
<dbReference type="InterPro" id="IPR009492">
    <property type="entry name" value="TniQ"/>
</dbReference>
<evidence type="ECO:0000313" key="4">
    <source>
        <dbReference type="Proteomes" id="UP000305524"/>
    </source>
</evidence>
<feature type="domain" description="Transposon Tn7 transposition protein TnsD C-terminal" evidence="2">
    <location>
        <begin position="206"/>
        <end position="550"/>
    </location>
</feature>
<name>A0A4U3AGE5_BACMY</name>
<dbReference type="Pfam" id="PF15978">
    <property type="entry name" value="TnsD"/>
    <property type="match status" value="1"/>
</dbReference>
<feature type="domain" description="TniQ" evidence="1">
    <location>
        <begin position="3"/>
        <end position="154"/>
    </location>
</feature>
<dbReference type="RefSeq" id="WP_137057092.1">
    <property type="nucleotide sequence ID" value="NZ_SZOD01000108.1"/>
</dbReference>
<organism evidence="3 4">
    <name type="scientific">Bacillus mycoides</name>
    <dbReference type="NCBI Taxonomy" id="1405"/>
    <lineage>
        <taxon>Bacteria</taxon>
        <taxon>Bacillati</taxon>
        <taxon>Bacillota</taxon>
        <taxon>Bacilli</taxon>
        <taxon>Bacillales</taxon>
        <taxon>Bacillaceae</taxon>
        <taxon>Bacillus</taxon>
        <taxon>Bacillus cereus group</taxon>
    </lineage>
</organism>
<gene>
    <name evidence="3" type="ORF">FC701_05015</name>
</gene>
<evidence type="ECO:0000259" key="1">
    <source>
        <dbReference type="Pfam" id="PF06527"/>
    </source>
</evidence>
<accession>A0A4U3AGE5</accession>
<dbReference type="InterPro" id="IPR032750">
    <property type="entry name" value="TnsD_C"/>
</dbReference>
<protein>
    <submittedName>
        <fullName evidence="3">Uncharacterized protein</fullName>
    </submittedName>
</protein>
<dbReference type="Pfam" id="PF06527">
    <property type="entry name" value="TniQ"/>
    <property type="match status" value="1"/>
</dbReference>
<comment type="caution">
    <text evidence="3">The sequence shown here is derived from an EMBL/GenBank/DDBJ whole genome shotgun (WGS) entry which is preliminary data.</text>
</comment>
<evidence type="ECO:0000259" key="2">
    <source>
        <dbReference type="Pfam" id="PF15978"/>
    </source>
</evidence>
<dbReference type="EMBL" id="SZOD01000108">
    <property type="protein sequence ID" value="TKI86642.1"/>
    <property type="molecule type" value="Genomic_DNA"/>
</dbReference>